<evidence type="ECO:0000256" key="9">
    <source>
        <dbReference type="HAMAP-Rule" id="MF_00049"/>
    </source>
</evidence>
<dbReference type="InterPro" id="IPR020791">
    <property type="entry name" value="Leu-tRNA-lgase_arc"/>
</dbReference>
<dbReference type="Gene3D" id="3.30.2320.20">
    <property type="entry name" value="Class I aminoacyl-tRNA synthetases (RS)"/>
    <property type="match status" value="1"/>
</dbReference>
<dbReference type="Gene3D" id="1.10.730.10">
    <property type="entry name" value="Isoleucyl-tRNA Synthetase, Domain 1"/>
    <property type="match status" value="1"/>
</dbReference>
<feature type="domain" description="Aminoacyl-tRNA synthetase class Ia" evidence="11">
    <location>
        <begin position="8"/>
        <end position="488"/>
    </location>
</feature>
<dbReference type="CDD" id="cd00812">
    <property type="entry name" value="LeuRS_core"/>
    <property type="match status" value="1"/>
</dbReference>
<evidence type="ECO:0000256" key="10">
    <source>
        <dbReference type="RuleBase" id="RU363035"/>
    </source>
</evidence>
<dbReference type="CDD" id="cd07959">
    <property type="entry name" value="Anticodon_Ia_Leu_AEc"/>
    <property type="match status" value="1"/>
</dbReference>
<dbReference type="GO" id="GO:0005524">
    <property type="term" value="F:ATP binding"/>
    <property type="evidence" value="ECO:0007669"/>
    <property type="project" value="UniProtKB-UniRule"/>
</dbReference>
<dbReference type="InterPro" id="IPR013155">
    <property type="entry name" value="M/V/L/I-tRNA-synth_anticd-bd"/>
</dbReference>
<dbReference type="SUPFAM" id="SSF50677">
    <property type="entry name" value="ValRS/IleRS/LeuRS editing domain"/>
    <property type="match status" value="1"/>
</dbReference>
<evidence type="ECO:0000256" key="3">
    <source>
        <dbReference type="ARBA" id="ARBA00022598"/>
    </source>
</evidence>
<proteinExistence type="inferred from homology"/>
<gene>
    <name evidence="9 14" type="primary">leuS</name>
    <name evidence="14" type="ORF">ENT52_04135</name>
</gene>
<dbReference type="PANTHER" id="PTHR45794:SF1">
    <property type="entry name" value="LEUCINE--TRNA LIGASE, CYTOPLASMIC"/>
    <property type="match status" value="1"/>
</dbReference>
<dbReference type="InterPro" id="IPR002300">
    <property type="entry name" value="aa-tRNA-synth_Ia"/>
</dbReference>
<comment type="catalytic activity">
    <reaction evidence="8 9">
        <text>tRNA(Leu) + L-leucine + ATP = L-leucyl-tRNA(Leu) + AMP + diphosphate</text>
        <dbReference type="Rhea" id="RHEA:11688"/>
        <dbReference type="Rhea" id="RHEA-COMP:9613"/>
        <dbReference type="Rhea" id="RHEA-COMP:9622"/>
        <dbReference type="ChEBI" id="CHEBI:30616"/>
        <dbReference type="ChEBI" id="CHEBI:33019"/>
        <dbReference type="ChEBI" id="CHEBI:57427"/>
        <dbReference type="ChEBI" id="CHEBI:78442"/>
        <dbReference type="ChEBI" id="CHEBI:78494"/>
        <dbReference type="ChEBI" id="CHEBI:456215"/>
        <dbReference type="EC" id="6.1.1.4"/>
    </reaction>
</comment>
<dbReference type="EC" id="6.1.1.4" evidence="9"/>
<keyword evidence="3 9" id="KW-0436">Ligase</keyword>
<dbReference type="HAMAP" id="MF_00049_A">
    <property type="entry name" value="Leu_tRNA_synth_A"/>
    <property type="match status" value="1"/>
</dbReference>
<dbReference type="Gene3D" id="1.10.10.720">
    <property type="entry name" value="leucyl-tRNA synthetase"/>
    <property type="match status" value="1"/>
</dbReference>
<dbReference type="InterPro" id="IPR009008">
    <property type="entry name" value="Val/Leu/Ile-tRNA-synth_edit"/>
</dbReference>
<dbReference type="GO" id="GO:0004823">
    <property type="term" value="F:leucine-tRNA ligase activity"/>
    <property type="evidence" value="ECO:0007669"/>
    <property type="project" value="UniProtKB-UniRule"/>
</dbReference>
<feature type="short sequence motif" description="'KMSKS' region" evidence="9">
    <location>
        <begin position="610"/>
        <end position="614"/>
    </location>
</feature>
<feature type="short sequence motif" description="'HIGH' region" evidence="9">
    <location>
        <begin position="36"/>
        <end position="46"/>
    </location>
</feature>
<evidence type="ECO:0000313" key="14">
    <source>
        <dbReference type="EMBL" id="HGT82896.1"/>
    </source>
</evidence>
<dbReference type="NCBIfam" id="TIGR00395">
    <property type="entry name" value="leuS_arch"/>
    <property type="match status" value="1"/>
</dbReference>
<evidence type="ECO:0000256" key="1">
    <source>
        <dbReference type="ARBA" id="ARBA00005594"/>
    </source>
</evidence>
<sequence length="904" mass="105179">MFAEIEEKWQKAWESAKIFEAEPNEKKKFFLTVPYPYLNGNLHAGHTRTFTIGDAFARYMRMKGYNVLFPLGFHVTGTPIIGLAELISKRDKKTLEVYTKFHDVPLEHLLNLTTPEKIVEYFAREALNALRRIGYSIDWRRTFTTTDEAYQRFIEWQFWRLKELGLVEKGSHPVRYCPNDQNPVEDHDLLQGEEASIVEFTVIKFKLENSDLIFPCATLRPETVFGVTNIWLKPTKYVVASVNGEKWVVSKEAFEKLGHMDKKLELLGEVDAKEFFGKKVVVPLVDRIVPILPANFVDTDNATGVVMSVPAHAPYDYVALREIDAEIEPIVIIGTDSKGIPAKEIVEELGIKSQTDPELEKATKILYKKEFHKGVMLENTGKFAGMKVSEAKDLVEKELLRLNLADIFYEFSEKPVVCRCGTKCVVKVVKDQWFLKYSDETWKRKVLEHLETMTIIPDYYKEEFRNKIEWLKDKACARRKGLGTRIPWDREWLIESLSDSTIYMCYYILAKFVNLGLIKPENLTMEFLDYVFLNRGSIEDAKRSGLSEEVIKKVKEEFEYWYPVDLRSSGKDLVANHLLFYLFHHVALFESRWYPRAIAVNGYVSLEGQKMSKSKGPLLTMKKALEKYGADVTRLYILHSAEYDSDADWRAREIEGLAANLERFFNLVKEHYLKEAGEITILDRWLVSKFNRAVKEVREAMDKLQTRRAVNFAFFEIMDDVRWYLRRGGKNLALILDDWIKLLAPFAPHICEELWHLKHESFVSLENYPEFEESKIDEKAEKAEEFIARLLEDIKEVKKFVENAKEVRIYVAEDWKYEALKIALEKGLSEALKEMSKRGVEKSEIANFAKRFKSAELIENERELIKESIEFFERETQLKISLSSDVPEEKKKSAMPGKPAIYVC</sequence>
<protein>
    <recommendedName>
        <fullName evidence="9">Leucine--tRNA ligase</fullName>
        <ecNumber evidence="9">6.1.1.4</ecNumber>
    </recommendedName>
    <alternativeName>
        <fullName evidence="9">Leucyl-tRNA synthetase</fullName>
        <shortName evidence="9">LeuRS</shortName>
    </alternativeName>
</protein>
<dbReference type="GO" id="GO:0002161">
    <property type="term" value="F:aminoacyl-tRNA deacylase activity"/>
    <property type="evidence" value="ECO:0007669"/>
    <property type="project" value="InterPro"/>
</dbReference>
<feature type="binding site" evidence="9">
    <location>
        <position position="613"/>
    </location>
    <ligand>
        <name>ATP</name>
        <dbReference type="ChEBI" id="CHEBI:30616"/>
    </ligand>
</feature>
<dbReference type="Gene3D" id="3.40.50.620">
    <property type="entry name" value="HUPs"/>
    <property type="match status" value="1"/>
</dbReference>
<accession>A0A7J3M1T8</accession>
<dbReference type="NCBIfam" id="NF008957">
    <property type="entry name" value="PRK12300.1"/>
    <property type="match status" value="1"/>
</dbReference>
<keyword evidence="7 9" id="KW-0030">Aminoacyl-tRNA synthetase</keyword>
<evidence type="ECO:0000256" key="5">
    <source>
        <dbReference type="ARBA" id="ARBA00022840"/>
    </source>
</evidence>
<dbReference type="InterPro" id="IPR001412">
    <property type="entry name" value="aa-tRNA-synth_I_CS"/>
</dbReference>
<feature type="domain" description="Methionyl/Valyl/Leucyl/Isoleucyl-tRNA synthetase anticodon-binding" evidence="12">
    <location>
        <begin position="683"/>
        <end position="805"/>
    </location>
</feature>
<organism evidence="14">
    <name type="scientific">Archaeoglobus fulgidus</name>
    <dbReference type="NCBI Taxonomy" id="2234"/>
    <lineage>
        <taxon>Archaea</taxon>
        <taxon>Methanobacteriati</taxon>
        <taxon>Methanobacteriota</taxon>
        <taxon>Archaeoglobi</taxon>
        <taxon>Archaeoglobales</taxon>
        <taxon>Archaeoglobaceae</taxon>
        <taxon>Archaeoglobus</taxon>
    </lineage>
</organism>
<keyword evidence="5 9" id="KW-0067">ATP-binding</keyword>
<name>A0A7J3M1T8_ARCFL</name>
<dbReference type="PROSITE" id="PS00178">
    <property type="entry name" value="AA_TRNA_LIGASE_I"/>
    <property type="match status" value="1"/>
</dbReference>
<dbReference type="EMBL" id="DSYZ01000085">
    <property type="protein sequence ID" value="HGT82896.1"/>
    <property type="molecule type" value="Genomic_DNA"/>
</dbReference>
<dbReference type="InterPro" id="IPR015413">
    <property type="entry name" value="Methionyl/Leucyl_tRNA_Synth"/>
</dbReference>
<dbReference type="Gene3D" id="3.90.740.10">
    <property type="entry name" value="Valyl/Leucyl/Isoleucyl-tRNA synthetase, editing domain"/>
    <property type="match status" value="1"/>
</dbReference>
<dbReference type="PANTHER" id="PTHR45794">
    <property type="entry name" value="LEUCYL-TRNA SYNTHETASE"/>
    <property type="match status" value="1"/>
</dbReference>
<evidence type="ECO:0000256" key="4">
    <source>
        <dbReference type="ARBA" id="ARBA00022741"/>
    </source>
</evidence>
<keyword evidence="2 9" id="KW-0963">Cytoplasm</keyword>
<dbReference type="InterPro" id="IPR009080">
    <property type="entry name" value="tRNAsynth_Ia_anticodon-bd"/>
</dbReference>
<evidence type="ECO:0000256" key="2">
    <source>
        <dbReference type="ARBA" id="ARBA00022490"/>
    </source>
</evidence>
<dbReference type="GO" id="GO:0006429">
    <property type="term" value="P:leucyl-tRNA aminoacylation"/>
    <property type="evidence" value="ECO:0007669"/>
    <property type="project" value="UniProtKB-UniRule"/>
</dbReference>
<evidence type="ECO:0000259" key="13">
    <source>
        <dbReference type="Pfam" id="PF09334"/>
    </source>
</evidence>
<feature type="domain" description="Methionyl/Leucyl tRNA synthetase" evidence="13">
    <location>
        <begin position="554"/>
        <end position="654"/>
    </location>
</feature>
<reference evidence="14" key="1">
    <citation type="journal article" date="2020" name="mSystems">
        <title>Genome- and Community-Level Interaction Insights into Carbon Utilization and Element Cycling Functions of Hydrothermarchaeota in Hydrothermal Sediment.</title>
        <authorList>
            <person name="Zhou Z."/>
            <person name="Liu Y."/>
            <person name="Xu W."/>
            <person name="Pan J."/>
            <person name="Luo Z.H."/>
            <person name="Li M."/>
        </authorList>
    </citation>
    <scope>NUCLEOTIDE SEQUENCE [LARGE SCALE GENOMIC DNA]</scope>
    <source>
        <strain evidence="14">SpSt-587</strain>
    </source>
</reference>
<keyword evidence="6 9" id="KW-0648">Protein biosynthesis</keyword>
<keyword evidence="4 9" id="KW-0547">Nucleotide-binding</keyword>
<dbReference type="SUPFAM" id="SSF52374">
    <property type="entry name" value="Nucleotidylyl transferase"/>
    <property type="match status" value="1"/>
</dbReference>
<dbReference type="InterPro" id="IPR014729">
    <property type="entry name" value="Rossmann-like_a/b/a_fold"/>
</dbReference>
<comment type="subcellular location">
    <subcellularLocation>
        <location evidence="9">Cytoplasm</location>
    </subcellularLocation>
</comment>
<evidence type="ECO:0000256" key="8">
    <source>
        <dbReference type="ARBA" id="ARBA00047469"/>
    </source>
</evidence>
<evidence type="ECO:0000256" key="7">
    <source>
        <dbReference type="ARBA" id="ARBA00023146"/>
    </source>
</evidence>
<dbReference type="GO" id="GO:0005737">
    <property type="term" value="C:cytoplasm"/>
    <property type="evidence" value="ECO:0007669"/>
    <property type="project" value="UniProtKB-SubCell"/>
</dbReference>
<comment type="caution">
    <text evidence="14">The sequence shown here is derived from an EMBL/GenBank/DDBJ whole genome shotgun (WGS) entry which is preliminary data.</text>
</comment>
<dbReference type="SUPFAM" id="SSF47323">
    <property type="entry name" value="Anticodon-binding domain of a subclass of class I aminoacyl-tRNA synthetases"/>
    <property type="match status" value="1"/>
</dbReference>
<dbReference type="Pfam" id="PF09334">
    <property type="entry name" value="tRNA-synt_1g"/>
    <property type="match status" value="1"/>
</dbReference>
<dbReference type="Pfam" id="PF00133">
    <property type="entry name" value="tRNA-synt_1"/>
    <property type="match status" value="1"/>
</dbReference>
<evidence type="ECO:0000256" key="6">
    <source>
        <dbReference type="ARBA" id="ARBA00022917"/>
    </source>
</evidence>
<dbReference type="Pfam" id="PF08264">
    <property type="entry name" value="Anticodon_1"/>
    <property type="match status" value="1"/>
</dbReference>
<evidence type="ECO:0000259" key="12">
    <source>
        <dbReference type="Pfam" id="PF08264"/>
    </source>
</evidence>
<dbReference type="AlphaFoldDB" id="A0A7J3M1T8"/>
<comment type="similarity">
    <text evidence="1 9 10">Belongs to the class-I aminoacyl-tRNA synthetase family.</text>
</comment>
<evidence type="ECO:0000259" key="11">
    <source>
        <dbReference type="Pfam" id="PF00133"/>
    </source>
</evidence>
<dbReference type="InterPro" id="IPR004493">
    <property type="entry name" value="Leu-tRNA-synth_Ia_arc/euk"/>
</dbReference>
<dbReference type="FunFam" id="1.10.730.10:FF:000002">
    <property type="entry name" value="Leucine--tRNA ligase"/>
    <property type="match status" value="1"/>
</dbReference>